<evidence type="ECO:0000313" key="2">
    <source>
        <dbReference type="Proteomes" id="UP001143463"/>
    </source>
</evidence>
<evidence type="ECO:0000313" key="1">
    <source>
        <dbReference type="EMBL" id="GLL10427.1"/>
    </source>
</evidence>
<reference evidence="1" key="2">
    <citation type="submission" date="2023-01" db="EMBL/GenBank/DDBJ databases">
        <authorList>
            <person name="Sun Q."/>
            <person name="Evtushenko L."/>
        </authorList>
    </citation>
    <scope>NUCLEOTIDE SEQUENCE</scope>
    <source>
        <strain evidence="1">VKM Ac-1069</strain>
    </source>
</reference>
<proteinExistence type="predicted"/>
<name>A0A9W6KYH3_9PSEU</name>
<gene>
    <name evidence="1" type="ORF">GCM10017577_15670</name>
</gene>
<organism evidence="1 2">
    <name type="scientific">Pseudonocardia halophobica</name>
    <dbReference type="NCBI Taxonomy" id="29401"/>
    <lineage>
        <taxon>Bacteria</taxon>
        <taxon>Bacillati</taxon>
        <taxon>Actinomycetota</taxon>
        <taxon>Actinomycetes</taxon>
        <taxon>Pseudonocardiales</taxon>
        <taxon>Pseudonocardiaceae</taxon>
        <taxon>Pseudonocardia</taxon>
    </lineage>
</organism>
<dbReference type="AlphaFoldDB" id="A0A9W6KYH3"/>
<accession>A0A9W6KYH3</accession>
<keyword evidence="2" id="KW-1185">Reference proteome</keyword>
<protein>
    <submittedName>
        <fullName evidence="1">Uncharacterized protein</fullName>
    </submittedName>
</protein>
<dbReference type="EMBL" id="BSFQ01000004">
    <property type="protein sequence ID" value="GLL10427.1"/>
    <property type="molecule type" value="Genomic_DNA"/>
</dbReference>
<dbReference type="Proteomes" id="UP001143463">
    <property type="component" value="Unassembled WGS sequence"/>
</dbReference>
<reference evidence="1" key="1">
    <citation type="journal article" date="2014" name="Int. J. Syst. Evol. Microbiol.">
        <title>Complete genome sequence of Corynebacterium casei LMG S-19264T (=DSM 44701T), isolated from a smear-ripened cheese.</title>
        <authorList>
            <consortium name="US DOE Joint Genome Institute (JGI-PGF)"/>
            <person name="Walter F."/>
            <person name="Albersmeier A."/>
            <person name="Kalinowski J."/>
            <person name="Ruckert C."/>
        </authorList>
    </citation>
    <scope>NUCLEOTIDE SEQUENCE</scope>
    <source>
        <strain evidence="1">VKM Ac-1069</strain>
    </source>
</reference>
<sequence>MVRVGEREYASSPQRGAATPYYFAGGTVQGRQVPAGWYATPWWKTALLGGAAGLGGAVLFDALFDGPGHHHGPGPFDGFGGPFGPGF</sequence>
<comment type="caution">
    <text evidence="1">The sequence shown here is derived from an EMBL/GenBank/DDBJ whole genome shotgun (WGS) entry which is preliminary data.</text>
</comment>
<dbReference type="RefSeq" id="WP_051736765.1">
    <property type="nucleotide sequence ID" value="NZ_BAAAUZ010000016.1"/>
</dbReference>